<dbReference type="InterPro" id="IPR010699">
    <property type="entry name" value="DUF1275"/>
</dbReference>
<evidence type="ECO:0000313" key="3">
    <source>
        <dbReference type="Proteomes" id="UP001595976"/>
    </source>
</evidence>
<dbReference type="EMBL" id="JBHSLI010000001">
    <property type="protein sequence ID" value="MFC5291916.1"/>
    <property type="molecule type" value="Genomic_DNA"/>
</dbReference>
<feature type="transmembrane region" description="Helical" evidence="1">
    <location>
        <begin position="190"/>
        <end position="213"/>
    </location>
</feature>
<dbReference type="Pfam" id="PF06912">
    <property type="entry name" value="DUF1275"/>
    <property type="match status" value="1"/>
</dbReference>
<keyword evidence="3" id="KW-1185">Reference proteome</keyword>
<dbReference type="PANTHER" id="PTHR37314">
    <property type="entry name" value="SLR0142 PROTEIN"/>
    <property type="match status" value="1"/>
</dbReference>
<comment type="caution">
    <text evidence="2">The sequence shown here is derived from an EMBL/GenBank/DDBJ whole genome shotgun (WGS) entry which is preliminary data.</text>
</comment>
<evidence type="ECO:0000256" key="1">
    <source>
        <dbReference type="SAM" id="Phobius"/>
    </source>
</evidence>
<dbReference type="Proteomes" id="UP001595976">
    <property type="component" value="Unassembled WGS sequence"/>
</dbReference>
<protein>
    <submittedName>
        <fullName evidence="2">YoaK family protein</fullName>
    </submittedName>
</protein>
<keyword evidence="1" id="KW-0472">Membrane</keyword>
<evidence type="ECO:0000313" key="2">
    <source>
        <dbReference type="EMBL" id="MFC5291916.1"/>
    </source>
</evidence>
<reference evidence="3" key="1">
    <citation type="journal article" date="2019" name="Int. J. Syst. Evol. Microbiol.">
        <title>The Global Catalogue of Microorganisms (GCM) 10K type strain sequencing project: providing services to taxonomists for standard genome sequencing and annotation.</title>
        <authorList>
            <consortium name="The Broad Institute Genomics Platform"/>
            <consortium name="The Broad Institute Genome Sequencing Center for Infectious Disease"/>
            <person name="Wu L."/>
            <person name="Ma J."/>
        </authorList>
    </citation>
    <scope>NUCLEOTIDE SEQUENCE [LARGE SCALE GENOMIC DNA]</scope>
    <source>
        <strain evidence="3">CGMCC 1.15643</strain>
    </source>
</reference>
<keyword evidence="1" id="KW-1133">Transmembrane helix</keyword>
<feature type="transmembrane region" description="Helical" evidence="1">
    <location>
        <begin position="57"/>
        <end position="77"/>
    </location>
</feature>
<gene>
    <name evidence="2" type="ORF">ACFPK2_02820</name>
</gene>
<sequence>MSIMMRYQRREIALAACFSALAGYVDALGFITLGGFFVSFMTGNTTRLGIELAGGQAGGIALAGGIIALFVCGVVTGSLVGHAAGRQRAPAVLATVTVLLALAALMETSGETMPAVGLLAVAMGTENAVFQRDGEVTIGLTYMTGTLVKMGQRIAAAMLGGPKRAFLRHFMLWLGLMGGAYLGATVHGLIGLTAIWLAAGAAAAMTLAATFFLRGG</sequence>
<dbReference type="PANTHER" id="PTHR37314:SF4">
    <property type="entry name" value="UPF0700 TRANSMEMBRANE PROTEIN YOAK"/>
    <property type="match status" value="1"/>
</dbReference>
<organism evidence="2 3">
    <name type="scientific">Bosea minatitlanensis</name>
    <dbReference type="NCBI Taxonomy" id="128782"/>
    <lineage>
        <taxon>Bacteria</taxon>
        <taxon>Pseudomonadati</taxon>
        <taxon>Pseudomonadota</taxon>
        <taxon>Alphaproteobacteria</taxon>
        <taxon>Hyphomicrobiales</taxon>
        <taxon>Boseaceae</taxon>
        <taxon>Bosea</taxon>
    </lineage>
</organism>
<keyword evidence="1" id="KW-0812">Transmembrane</keyword>
<proteinExistence type="predicted"/>
<name>A0ABW0F0D1_9HYPH</name>
<dbReference type="RefSeq" id="WP_260347755.1">
    <property type="nucleotide sequence ID" value="NZ_JAOAOS010000001.1"/>
</dbReference>
<feature type="transmembrane region" description="Helical" evidence="1">
    <location>
        <begin position="166"/>
        <end position="184"/>
    </location>
</feature>
<accession>A0ABW0F0D1</accession>